<accession>A0ACC2P8P3</accession>
<protein>
    <submittedName>
        <fullName evidence="1">Uncharacterized protein</fullName>
    </submittedName>
</protein>
<dbReference type="Proteomes" id="UP001239111">
    <property type="component" value="Chromosome 2"/>
</dbReference>
<organism evidence="1 2">
    <name type="scientific">Eretmocerus hayati</name>
    <dbReference type="NCBI Taxonomy" id="131215"/>
    <lineage>
        <taxon>Eukaryota</taxon>
        <taxon>Metazoa</taxon>
        <taxon>Ecdysozoa</taxon>
        <taxon>Arthropoda</taxon>
        <taxon>Hexapoda</taxon>
        <taxon>Insecta</taxon>
        <taxon>Pterygota</taxon>
        <taxon>Neoptera</taxon>
        <taxon>Endopterygota</taxon>
        <taxon>Hymenoptera</taxon>
        <taxon>Apocrita</taxon>
        <taxon>Proctotrupomorpha</taxon>
        <taxon>Chalcidoidea</taxon>
        <taxon>Aphelinidae</taxon>
        <taxon>Aphelininae</taxon>
        <taxon>Eretmocerus</taxon>
    </lineage>
</organism>
<name>A0ACC2P8P3_9HYME</name>
<proteinExistence type="predicted"/>
<keyword evidence="2" id="KW-1185">Reference proteome</keyword>
<dbReference type="EMBL" id="CM056742">
    <property type="protein sequence ID" value="KAJ8679802.1"/>
    <property type="molecule type" value="Genomic_DNA"/>
</dbReference>
<sequence>MSSKITSSSQPTTKMEEMNEDSMGVGRSEYSWICAIDNFSKTRRESALCMYGWPSAKIGIYHFEVRVHPPREGGSLSSSEEDDENGLEEVFISLYTFGPENSHIKYTISILGYEKDAKKEISANFLIQSEGQYHLSPFHGVSLKFLEKDILPYTNDRLVIQVKILDLDFSEISDQMYRVKQYANFVNNQQFSDTKIILNDKTIIHAHRMILMTNEEFKKIFKKDGGNNIIRIEDVDSKVMLELIRFIYIGKTEGTKKIAKRLLIAAYKFDILPLMIRCQKCLVQELTVNNVLNYIHLSERYSASLLNDKAIKYFVDNKKDVIKIPEYEASLTKIGTRSLATMVTRLIVS</sequence>
<gene>
    <name evidence="1" type="ORF">QAD02_015589</name>
</gene>
<evidence type="ECO:0000313" key="1">
    <source>
        <dbReference type="EMBL" id="KAJ8679802.1"/>
    </source>
</evidence>
<reference evidence="1" key="1">
    <citation type="submission" date="2023-04" db="EMBL/GenBank/DDBJ databases">
        <title>A chromosome-level genome assembly of the parasitoid wasp Eretmocerus hayati.</title>
        <authorList>
            <person name="Zhong Y."/>
            <person name="Liu S."/>
            <person name="Liu Y."/>
        </authorList>
    </citation>
    <scope>NUCLEOTIDE SEQUENCE</scope>
    <source>
        <strain evidence="1">ZJU_SS_LIU_2023</strain>
    </source>
</reference>
<comment type="caution">
    <text evidence="1">The sequence shown here is derived from an EMBL/GenBank/DDBJ whole genome shotgun (WGS) entry which is preliminary data.</text>
</comment>
<evidence type="ECO:0000313" key="2">
    <source>
        <dbReference type="Proteomes" id="UP001239111"/>
    </source>
</evidence>